<dbReference type="Ensembl" id="ENSOMET00000018426.1">
    <property type="protein sequence ID" value="ENSOMEP00000029182.1"/>
    <property type="gene ID" value="ENSOMEG00000012703.1"/>
</dbReference>
<dbReference type="GeneTree" id="ENSGT00940000158147"/>
<evidence type="ECO:0000256" key="6">
    <source>
        <dbReference type="PROSITE-ProRule" id="PRU00059"/>
    </source>
</evidence>
<dbReference type="InterPro" id="IPR036609">
    <property type="entry name" value="LCCL_sf"/>
</dbReference>
<evidence type="ECO:0000256" key="7">
    <source>
        <dbReference type="SAM" id="SignalP"/>
    </source>
</evidence>
<dbReference type="GO" id="GO:0038023">
    <property type="term" value="F:signaling receptor activity"/>
    <property type="evidence" value="ECO:0007669"/>
    <property type="project" value="TreeGrafter"/>
</dbReference>
<feature type="chain" id="PRO_5017408640" evidence="7">
    <location>
        <begin position="21"/>
        <end position="271"/>
    </location>
</feature>
<reference evidence="9" key="2">
    <citation type="submission" date="2025-09" db="UniProtKB">
        <authorList>
            <consortium name="Ensembl"/>
        </authorList>
    </citation>
    <scope>IDENTIFICATION</scope>
</reference>
<feature type="disulfide bond" evidence="6">
    <location>
        <begin position="25"/>
        <end position="52"/>
    </location>
</feature>
<dbReference type="FunFam" id="2.60.120.290:FF:000035">
    <property type="entry name" value="Discoidin, CUB and LCCL domain-containing protein 2"/>
    <property type="match status" value="1"/>
</dbReference>
<evidence type="ECO:0000313" key="10">
    <source>
        <dbReference type="Proteomes" id="UP000261560"/>
    </source>
</evidence>
<evidence type="ECO:0000259" key="8">
    <source>
        <dbReference type="PROSITE" id="PS01180"/>
    </source>
</evidence>
<dbReference type="SMART" id="SM00042">
    <property type="entry name" value="CUB"/>
    <property type="match status" value="1"/>
</dbReference>
<protein>
    <submittedName>
        <fullName evidence="9">Discoidin, CUB and LCCL domain containing 2</fullName>
    </submittedName>
</protein>
<comment type="subcellular location">
    <subcellularLocation>
        <location evidence="1">Membrane</location>
        <topology evidence="1">Single-pass type I membrane protein</topology>
    </subcellularLocation>
</comment>
<dbReference type="CDD" id="cd00041">
    <property type="entry name" value="CUB"/>
    <property type="match status" value="1"/>
</dbReference>
<comment type="caution">
    <text evidence="6">Lacks conserved residue(s) required for the propagation of feature annotation.</text>
</comment>
<evidence type="ECO:0000256" key="2">
    <source>
        <dbReference type="ARBA" id="ARBA00022692"/>
    </source>
</evidence>
<dbReference type="GO" id="GO:0005886">
    <property type="term" value="C:plasma membrane"/>
    <property type="evidence" value="ECO:0007669"/>
    <property type="project" value="TreeGrafter"/>
</dbReference>
<dbReference type="Pfam" id="PF00431">
    <property type="entry name" value="CUB"/>
    <property type="match status" value="1"/>
</dbReference>
<dbReference type="SUPFAM" id="SSF69848">
    <property type="entry name" value="LCCL domain"/>
    <property type="match status" value="1"/>
</dbReference>
<keyword evidence="3" id="KW-1133">Transmembrane helix</keyword>
<dbReference type="Gene3D" id="2.60.120.290">
    <property type="entry name" value="Spermadhesin, CUB domain"/>
    <property type="match status" value="1"/>
</dbReference>
<dbReference type="InterPro" id="IPR050633">
    <property type="entry name" value="Neuropilin_MCO_CoagFactor"/>
</dbReference>
<organism evidence="9 10">
    <name type="scientific">Oryzias melastigma</name>
    <name type="common">Marine medaka</name>
    <dbReference type="NCBI Taxonomy" id="30732"/>
    <lineage>
        <taxon>Eukaryota</taxon>
        <taxon>Metazoa</taxon>
        <taxon>Chordata</taxon>
        <taxon>Craniata</taxon>
        <taxon>Vertebrata</taxon>
        <taxon>Euteleostomi</taxon>
        <taxon>Actinopterygii</taxon>
        <taxon>Neopterygii</taxon>
        <taxon>Teleostei</taxon>
        <taxon>Neoteleostei</taxon>
        <taxon>Acanthomorphata</taxon>
        <taxon>Ovalentaria</taxon>
        <taxon>Atherinomorphae</taxon>
        <taxon>Beloniformes</taxon>
        <taxon>Adrianichthyidae</taxon>
        <taxon>Oryziinae</taxon>
        <taxon>Oryzias</taxon>
    </lineage>
</organism>
<dbReference type="PANTHER" id="PTHR46806">
    <property type="entry name" value="F5/8 TYPE C DOMAIN-CONTAINING PROTEIN"/>
    <property type="match status" value="1"/>
</dbReference>
<feature type="domain" description="CUB" evidence="8">
    <location>
        <begin position="25"/>
        <end position="139"/>
    </location>
</feature>
<keyword evidence="4" id="KW-0472">Membrane</keyword>
<dbReference type="SUPFAM" id="SSF49854">
    <property type="entry name" value="Spermadhesin, CUB domain"/>
    <property type="match status" value="1"/>
</dbReference>
<dbReference type="PANTHER" id="PTHR46806:SF3">
    <property type="entry name" value="DISCOIDIN, CUB AND LCCL DOMAIN-CONTAINING PROTEIN 2"/>
    <property type="match status" value="1"/>
</dbReference>
<evidence type="ECO:0000256" key="5">
    <source>
        <dbReference type="ARBA" id="ARBA00023157"/>
    </source>
</evidence>
<sequence>VLSWTVCYGLAILTTDLVQARGDGCGPSVLGPSSGTLSSRGYPGTYPNDSVCEWEISVPPKKRIHFRFALLDIEDNNCQVNYLRLYNGIGSKRSEIEKYCGLGLKVEKLIETSDHKATVQFRSGTHHTGRGFYLSYSTTDHPDLITCLDKGTDFSEAEFSKYCPAGCSTSAEEVSGTIPKGYREVSWGAFLSLRVSFLYCLDSTACMQTSGFHFHLCSACECGFLSRRPGGCCGLDRHFIWAPLWLRSGCGVCFWSRVHRSWCVCSSHFQQ</sequence>
<evidence type="ECO:0000256" key="4">
    <source>
        <dbReference type="ARBA" id="ARBA00023136"/>
    </source>
</evidence>
<dbReference type="InterPro" id="IPR035914">
    <property type="entry name" value="Sperma_CUB_dom_sf"/>
</dbReference>
<dbReference type="InterPro" id="IPR000859">
    <property type="entry name" value="CUB_dom"/>
</dbReference>
<keyword evidence="10" id="KW-1185">Reference proteome</keyword>
<evidence type="ECO:0000256" key="3">
    <source>
        <dbReference type="ARBA" id="ARBA00022989"/>
    </source>
</evidence>
<accession>A0A3B3DGE7</accession>
<keyword evidence="2" id="KW-0812">Transmembrane</keyword>
<feature type="signal peptide" evidence="7">
    <location>
        <begin position="1"/>
        <end position="20"/>
    </location>
</feature>
<dbReference type="GO" id="GO:0042060">
    <property type="term" value="P:wound healing"/>
    <property type="evidence" value="ECO:0007669"/>
    <property type="project" value="TreeGrafter"/>
</dbReference>
<evidence type="ECO:0000313" key="9">
    <source>
        <dbReference type="Ensembl" id="ENSOMEP00000029182.1"/>
    </source>
</evidence>
<keyword evidence="5 6" id="KW-1015">Disulfide bond</keyword>
<dbReference type="PROSITE" id="PS01180">
    <property type="entry name" value="CUB"/>
    <property type="match status" value="1"/>
</dbReference>
<dbReference type="AlphaFoldDB" id="A0A3B3DGE7"/>
<keyword evidence="7" id="KW-0732">Signal</keyword>
<reference evidence="9" key="1">
    <citation type="submission" date="2025-08" db="UniProtKB">
        <authorList>
            <consortium name="Ensembl"/>
        </authorList>
    </citation>
    <scope>IDENTIFICATION</scope>
</reference>
<dbReference type="Proteomes" id="UP000261560">
    <property type="component" value="Unplaced"/>
</dbReference>
<proteinExistence type="predicted"/>
<name>A0A3B3DGE7_ORYME</name>
<evidence type="ECO:0000256" key="1">
    <source>
        <dbReference type="ARBA" id="ARBA00004479"/>
    </source>
</evidence>